<dbReference type="EMBL" id="CAJNOQ010003478">
    <property type="protein sequence ID" value="CAF1014396.1"/>
    <property type="molecule type" value="Genomic_DNA"/>
</dbReference>
<keyword evidence="7" id="KW-1185">Reference proteome</keyword>
<evidence type="ECO:0000313" key="7">
    <source>
        <dbReference type="Proteomes" id="UP000663829"/>
    </source>
</evidence>
<sequence length="310" mass="36117">MRHDKFLQFDSGPGDNCLIIFSSNDQLKILEDTEEVFIDGTFKVTPVIFYQLYTIHGVYRNNMFPLVFALLPDKYQRTYQRIINELVHICPLWNPKSIMVDFEKAAINAFREVLLQAQIKQQYRAVFFHLQNSVQRKVQELGLKNAYENDSSFAYDVNKIAALAFLQPSEVSQDFDEFYLSLPPILQPLMDYFEDTYIGGRRPNGRATPRFPIELWNMHQRTINHSMRTNNSVEAWHRRPINSVIQCQHPSTSLGIFIESIQKEENYIHCQIVKINAGQNSNPSKKYMDYGKRKGESTESWNLTESNGIS</sequence>
<proteinExistence type="predicted"/>
<protein>
    <recommendedName>
        <fullName evidence="2">MULE transposase domain-containing protein</fullName>
    </recommendedName>
</protein>
<dbReference type="Proteomes" id="UP000677228">
    <property type="component" value="Unassembled WGS sequence"/>
</dbReference>
<dbReference type="OrthoDB" id="10067596at2759"/>
<feature type="region of interest" description="Disordered" evidence="1">
    <location>
        <begin position="283"/>
        <end position="310"/>
    </location>
</feature>
<dbReference type="Proteomes" id="UP000663829">
    <property type="component" value="Unassembled WGS sequence"/>
</dbReference>
<dbReference type="InterPro" id="IPR018289">
    <property type="entry name" value="MULE_transposase_dom"/>
</dbReference>
<comment type="caution">
    <text evidence="3">The sequence shown here is derived from an EMBL/GenBank/DDBJ whole genome shotgun (WGS) entry which is preliminary data.</text>
</comment>
<dbReference type="EMBL" id="CAJNOK010018742">
    <property type="protein sequence ID" value="CAF1287620.1"/>
    <property type="molecule type" value="Genomic_DNA"/>
</dbReference>
<gene>
    <name evidence="3" type="ORF">GPM918_LOCUS14438</name>
    <name evidence="4" type="ORF">OVA965_LOCUS27938</name>
    <name evidence="5" type="ORF">SRO942_LOCUS14436</name>
    <name evidence="6" type="ORF">TMI583_LOCUS28681</name>
</gene>
<organism evidence="3 7">
    <name type="scientific">Didymodactylos carnosus</name>
    <dbReference type="NCBI Taxonomy" id="1234261"/>
    <lineage>
        <taxon>Eukaryota</taxon>
        <taxon>Metazoa</taxon>
        <taxon>Spiralia</taxon>
        <taxon>Gnathifera</taxon>
        <taxon>Rotifera</taxon>
        <taxon>Eurotatoria</taxon>
        <taxon>Bdelloidea</taxon>
        <taxon>Philodinida</taxon>
        <taxon>Philodinidae</taxon>
        <taxon>Didymodactylos</taxon>
    </lineage>
</organism>
<feature type="compositionally biased region" description="Polar residues" evidence="1">
    <location>
        <begin position="298"/>
        <end position="310"/>
    </location>
</feature>
<reference evidence="3" key="1">
    <citation type="submission" date="2021-02" db="EMBL/GenBank/DDBJ databases">
        <authorList>
            <person name="Nowell W R."/>
        </authorList>
    </citation>
    <scope>NUCLEOTIDE SEQUENCE</scope>
</reference>
<dbReference type="Proteomes" id="UP000681722">
    <property type="component" value="Unassembled WGS sequence"/>
</dbReference>
<dbReference type="EMBL" id="CAJOBA010040306">
    <property type="protein sequence ID" value="CAF4092520.1"/>
    <property type="molecule type" value="Genomic_DNA"/>
</dbReference>
<dbReference type="AlphaFoldDB" id="A0A814HQB9"/>
<accession>A0A814HQB9</accession>
<evidence type="ECO:0000313" key="4">
    <source>
        <dbReference type="EMBL" id="CAF1287620.1"/>
    </source>
</evidence>
<evidence type="ECO:0000259" key="2">
    <source>
        <dbReference type="Pfam" id="PF10551"/>
    </source>
</evidence>
<evidence type="ECO:0000256" key="1">
    <source>
        <dbReference type="SAM" id="MobiDB-lite"/>
    </source>
</evidence>
<evidence type="ECO:0000313" key="6">
    <source>
        <dbReference type="EMBL" id="CAF4092520.1"/>
    </source>
</evidence>
<dbReference type="Proteomes" id="UP000682733">
    <property type="component" value="Unassembled WGS sequence"/>
</dbReference>
<feature type="domain" description="MULE transposase" evidence="2">
    <location>
        <begin position="36"/>
        <end position="119"/>
    </location>
</feature>
<name>A0A814HQB9_9BILA</name>
<evidence type="ECO:0000313" key="3">
    <source>
        <dbReference type="EMBL" id="CAF1014396.1"/>
    </source>
</evidence>
<dbReference type="EMBL" id="CAJOBC010003477">
    <property type="protein sequence ID" value="CAF3785850.1"/>
    <property type="molecule type" value="Genomic_DNA"/>
</dbReference>
<feature type="compositionally biased region" description="Basic and acidic residues" evidence="1">
    <location>
        <begin position="286"/>
        <end position="297"/>
    </location>
</feature>
<dbReference type="Pfam" id="PF10551">
    <property type="entry name" value="MULE"/>
    <property type="match status" value="1"/>
</dbReference>
<evidence type="ECO:0000313" key="5">
    <source>
        <dbReference type="EMBL" id="CAF3785850.1"/>
    </source>
</evidence>